<comment type="caution">
    <text evidence="8">The sequence shown here is derived from an EMBL/GenBank/DDBJ whole genome shotgun (WGS) entry which is preliminary data.</text>
</comment>
<dbReference type="InterPro" id="IPR011989">
    <property type="entry name" value="ARM-like"/>
</dbReference>
<proteinExistence type="predicted"/>
<dbReference type="GO" id="GO:0010467">
    <property type="term" value="P:gene expression"/>
    <property type="evidence" value="ECO:0007669"/>
    <property type="project" value="UniProtKB-ARBA"/>
</dbReference>
<evidence type="ECO:0000313" key="8">
    <source>
        <dbReference type="EMBL" id="KAG5169286.1"/>
    </source>
</evidence>
<keyword evidence="3" id="KW-0677">Repeat</keyword>
<name>A0A8H7XX14_PSICU</name>
<dbReference type="SMART" id="SM01156">
    <property type="entry name" value="DUF1716"/>
    <property type="match status" value="1"/>
</dbReference>
<feature type="region of interest" description="Disordered" evidence="6">
    <location>
        <begin position="1"/>
        <end position="81"/>
    </location>
</feature>
<evidence type="ECO:0000256" key="6">
    <source>
        <dbReference type="SAM" id="MobiDB-lite"/>
    </source>
</evidence>
<accession>A0A8H7XX14</accession>
<dbReference type="EMBL" id="JAFIQS010000005">
    <property type="protein sequence ID" value="KAG5169286.1"/>
    <property type="molecule type" value="Genomic_DNA"/>
</dbReference>
<dbReference type="InterPro" id="IPR039678">
    <property type="entry name" value="CTNNBL1"/>
</dbReference>
<sequence>MDIDQLFKVPKIPTGGIKRKLPDNPTPEMLKKMKMGAPSSTPITSPLSTSGHDDRSSSRKATVEDEEDDENGFAPGGDADYFAEEDDEGRFFGGGLTSEQKEILNIFDKAEDNEIGEDIQDISITQIRKLLLAFERAVNKNQDQRSKYPDDPSKFIDSEADLDSAIKALLPLSQSPILAYPELVRSGTLALITGLLTHENVDIVIDVVDLIYELTDEDAEVDYEDDEYEASQEALKILIEGLVQNSTLELLVDNLSRLNETEEADRQGVFHVLGIFENMIGFNPSLSSNLVSKTKVLPWLLDRIQAKKHDENRGYAAELISILLQDRSDNQTRLGDYNGVEIILKVLSQFRRRDPVDAEETEFMENLFDALCSSLAEDVIKKMFLEAEGPDLMLLMMKEKKESKSRSIKVLDYALSGTSGTPLCETFVEILGLKTLFTAFMGKTVKRQKAAGDVTASEDTGHILGIISSLLTNLPSDSASRIRVMAKFVEGNYEKVEKLLELREGARKRLLVTDAELEKEKQGVLEDTVGNSISPDLEDDFYVRRLEGGLFSLQTIDYILAWLIVEDDGIRTHALRMLDRNNQSLKNILQTLEIYEDHMDDDEVNQTEGSVSRKEILQGLISALHSDQ</sequence>
<comment type="subcellular location">
    <subcellularLocation>
        <location evidence="1">Nucleus</location>
    </subcellularLocation>
</comment>
<evidence type="ECO:0000259" key="7">
    <source>
        <dbReference type="SMART" id="SM01156"/>
    </source>
</evidence>
<dbReference type="GO" id="GO:0005681">
    <property type="term" value="C:spliceosomal complex"/>
    <property type="evidence" value="ECO:0007669"/>
    <property type="project" value="TreeGrafter"/>
</dbReference>
<feature type="domain" description="Beta-catenin-like protein 1 N-terminal" evidence="7">
    <location>
        <begin position="96"/>
        <end position="208"/>
    </location>
</feature>
<dbReference type="PANTHER" id="PTHR14978">
    <property type="entry name" value="BETA-CATENIN-LIKE PROTEIN 1 NUCLEAR ASSOCIATED PROTEIN"/>
    <property type="match status" value="1"/>
</dbReference>
<evidence type="ECO:0000256" key="1">
    <source>
        <dbReference type="ARBA" id="ARBA00004123"/>
    </source>
</evidence>
<dbReference type="SUPFAM" id="SSF48371">
    <property type="entry name" value="ARM repeat"/>
    <property type="match status" value="1"/>
</dbReference>
<keyword evidence="5" id="KW-0539">Nucleus</keyword>
<dbReference type="Gene3D" id="1.25.10.10">
    <property type="entry name" value="Leucine-rich Repeat Variant"/>
    <property type="match status" value="1"/>
</dbReference>
<evidence type="ECO:0000256" key="2">
    <source>
        <dbReference type="ARBA" id="ARBA00022553"/>
    </source>
</evidence>
<feature type="compositionally biased region" description="Basic and acidic residues" evidence="6">
    <location>
        <begin position="51"/>
        <end position="63"/>
    </location>
</feature>
<dbReference type="AlphaFoldDB" id="A0A8H7XX14"/>
<feature type="compositionally biased region" description="Low complexity" evidence="6">
    <location>
        <begin position="38"/>
        <end position="50"/>
    </location>
</feature>
<dbReference type="PANTHER" id="PTHR14978:SF0">
    <property type="entry name" value="BETA-CATENIN-LIKE PROTEIN 1"/>
    <property type="match status" value="1"/>
</dbReference>
<gene>
    <name evidence="8" type="ORF">JR316_005842</name>
</gene>
<dbReference type="FunFam" id="1.25.10.10:FF:001136">
    <property type="entry name" value="Beta-catenin-like protein 1"/>
    <property type="match status" value="1"/>
</dbReference>
<evidence type="ECO:0000256" key="3">
    <source>
        <dbReference type="ARBA" id="ARBA00022737"/>
    </source>
</evidence>
<dbReference type="OrthoDB" id="1898821at2759"/>
<keyword evidence="2" id="KW-0597">Phosphoprotein</keyword>
<evidence type="ECO:0000256" key="5">
    <source>
        <dbReference type="ARBA" id="ARBA00023242"/>
    </source>
</evidence>
<dbReference type="Pfam" id="PF08216">
    <property type="entry name" value="CTNNBL"/>
    <property type="match status" value="1"/>
</dbReference>
<keyword evidence="4" id="KW-0175">Coiled coil</keyword>
<dbReference type="InterPro" id="IPR016024">
    <property type="entry name" value="ARM-type_fold"/>
</dbReference>
<protein>
    <recommendedName>
        <fullName evidence="7">Beta-catenin-like protein 1 N-terminal domain-containing protein</fullName>
    </recommendedName>
</protein>
<organism evidence="8">
    <name type="scientific">Psilocybe cubensis</name>
    <name type="common">Psychedelic mushroom</name>
    <name type="synonym">Stropharia cubensis</name>
    <dbReference type="NCBI Taxonomy" id="181762"/>
    <lineage>
        <taxon>Eukaryota</taxon>
        <taxon>Fungi</taxon>
        <taxon>Dikarya</taxon>
        <taxon>Basidiomycota</taxon>
        <taxon>Agaricomycotina</taxon>
        <taxon>Agaricomycetes</taxon>
        <taxon>Agaricomycetidae</taxon>
        <taxon>Agaricales</taxon>
        <taxon>Agaricineae</taxon>
        <taxon>Strophariaceae</taxon>
        <taxon>Psilocybe</taxon>
    </lineage>
</organism>
<evidence type="ECO:0000256" key="4">
    <source>
        <dbReference type="ARBA" id="ARBA00023054"/>
    </source>
</evidence>
<dbReference type="InterPro" id="IPR013180">
    <property type="entry name" value="CTNNBL1_N"/>
</dbReference>
<reference evidence="8" key="1">
    <citation type="submission" date="2021-02" db="EMBL/GenBank/DDBJ databases">
        <title>Psilocybe cubensis genome.</title>
        <authorList>
            <person name="Mckernan K.J."/>
            <person name="Crawford S."/>
            <person name="Trippe A."/>
            <person name="Kane L.T."/>
            <person name="Mclaughlin S."/>
        </authorList>
    </citation>
    <scope>NUCLEOTIDE SEQUENCE [LARGE SCALE GENOMIC DNA]</scope>
    <source>
        <strain evidence="8">MGC-MH-2018</strain>
    </source>
</reference>